<gene>
    <name evidence="5" type="ORF">EAI_01884</name>
</gene>
<keyword evidence="2 5" id="KW-0689">Ribosomal protein</keyword>
<dbReference type="InterPro" id="IPR028909">
    <property type="entry name" value="bL21-like"/>
</dbReference>
<dbReference type="KEGG" id="hst:105184806"/>
<organism evidence="6">
    <name type="scientific">Harpegnathos saltator</name>
    <name type="common">Jerdon's jumping ant</name>
    <dbReference type="NCBI Taxonomy" id="610380"/>
    <lineage>
        <taxon>Eukaryota</taxon>
        <taxon>Metazoa</taxon>
        <taxon>Ecdysozoa</taxon>
        <taxon>Arthropoda</taxon>
        <taxon>Hexapoda</taxon>
        <taxon>Insecta</taxon>
        <taxon>Pterygota</taxon>
        <taxon>Neoptera</taxon>
        <taxon>Endopterygota</taxon>
        <taxon>Hymenoptera</taxon>
        <taxon>Apocrita</taxon>
        <taxon>Aculeata</taxon>
        <taxon>Formicoidea</taxon>
        <taxon>Formicidae</taxon>
        <taxon>Ponerinae</taxon>
        <taxon>Ponerini</taxon>
        <taxon>Harpegnathos</taxon>
    </lineage>
</organism>
<evidence type="ECO:0000313" key="6">
    <source>
        <dbReference type="Proteomes" id="UP000008237"/>
    </source>
</evidence>
<reference evidence="5 6" key="1">
    <citation type="journal article" date="2010" name="Science">
        <title>Genomic comparison of the ants Camponotus floridanus and Harpegnathos saltator.</title>
        <authorList>
            <person name="Bonasio R."/>
            <person name="Zhang G."/>
            <person name="Ye C."/>
            <person name="Mutti N.S."/>
            <person name="Fang X."/>
            <person name="Qin N."/>
            <person name="Donahue G."/>
            <person name="Yang P."/>
            <person name="Li Q."/>
            <person name="Li C."/>
            <person name="Zhang P."/>
            <person name="Huang Z."/>
            <person name="Berger S.L."/>
            <person name="Reinberg D."/>
            <person name="Wang J."/>
            <person name="Liebig J."/>
        </authorList>
    </citation>
    <scope>NUCLEOTIDE SEQUENCE [LARGE SCALE GENOMIC DNA]</scope>
    <source>
        <strain evidence="5 6">R22 G/1</strain>
    </source>
</reference>
<dbReference type="STRING" id="610380.E2BNE8"/>
<dbReference type="SUPFAM" id="SSF141091">
    <property type="entry name" value="L21p-like"/>
    <property type="match status" value="1"/>
</dbReference>
<proteinExistence type="inferred from homology"/>
<dbReference type="InParanoid" id="E2BNE8"/>
<sequence length="227" mass="26704">MTTLLGFSKLFNYTASNCLKRVGPAAIFKQLYPALRLWEIPIVEYRKVVPAKDRRYYLQPRTKWMKPLPDQETEIQEWDDEKEQICSDVTNEINNLITTNRTGRMFAVIQICGKQYKVTENDIIVIQGFWPPNIGERMKLEKVLLVGSTDFTLVGRPILNRELVSVDVTVIEKTLSHTITRFRFMPRKKYRRINFYKVQHTMLRINSITVNGKIDEKKEVEGLDRVY</sequence>
<dbReference type="InterPro" id="IPR036164">
    <property type="entry name" value="bL21-like_sf"/>
</dbReference>
<accession>E2BNE8</accession>
<dbReference type="PANTHER" id="PTHR21349:SF0">
    <property type="entry name" value="LARGE RIBOSOMAL SUBUNIT PROTEIN BL21M"/>
    <property type="match status" value="1"/>
</dbReference>
<dbReference type="GO" id="GO:0003735">
    <property type="term" value="F:structural constituent of ribosome"/>
    <property type="evidence" value="ECO:0007669"/>
    <property type="project" value="InterPro"/>
</dbReference>
<evidence type="ECO:0000256" key="2">
    <source>
        <dbReference type="ARBA" id="ARBA00022980"/>
    </source>
</evidence>
<comment type="similarity">
    <text evidence="1">Belongs to the bacterial ribosomal protein bL21 family.</text>
</comment>
<dbReference type="AlphaFoldDB" id="E2BNE8"/>
<dbReference type="GO" id="GO:0006412">
    <property type="term" value="P:translation"/>
    <property type="evidence" value="ECO:0007669"/>
    <property type="project" value="InterPro"/>
</dbReference>
<dbReference type="FunCoup" id="E2BNE8">
    <property type="interactions" value="462"/>
</dbReference>
<dbReference type="PANTHER" id="PTHR21349">
    <property type="entry name" value="50S RIBOSOMAL PROTEIN L21"/>
    <property type="match status" value="1"/>
</dbReference>
<protein>
    <recommendedName>
        <fullName evidence="4">Large ribosomal subunit protein bL21m</fullName>
    </recommendedName>
</protein>
<dbReference type="PhylomeDB" id="E2BNE8"/>
<evidence type="ECO:0000256" key="1">
    <source>
        <dbReference type="ARBA" id="ARBA00008563"/>
    </source>
</evidence>
<dbReference type="NCBIfam" id="TIGR00061">
    <property type="entry name" value="L21"/>
    <property type="match status" value="1"/>
</dbReference>
<dbReference type="OMA" id="QWKVTDE"/>
<dbReference type="GO" id="GO:0005762">
    <property type="term" value="C:mitochondrial large ribosomal subunit"/>
    <property type="evidence" value="ECO:0007669"/>
    <property type="project" value="TreeGrafter"/>
</dbReference>
<name>E2BNE8_HARSA</name>
<evidence type="ECO:0000256" key="3">
    <source>
        <dbReference type="ARBA" id="ARBA00023274"/>
    </source>
</evidence>
<dbReference type="InterPro" id="IPR001787">
    <property type="entry name" value="Ribosomal_bL21"/>
</dbReference>
<keyword evidence="3" id="KW-0687">Ribonucleoprotein</keyword>
<keyword evidence="6" id="KW-1185">Reference proteome</keyword>
<dbReference type="Pfam" id="PF00829">
    <property type="entry name" value="Ribosomal_L21p"/>
    <property type="match status" value="1"/>
</dbReference>
<dbReference type="Proteomes" id="UP000008237">
    <property type="component" value="Unassembled WGS sequence"/>
</dbReference>
<dbReference type="OrthoDB" id="5994at2759"/>
<evidence type="ECO:0000313" key="5">
    <source>
        <dbReference type="EMBL" id="EFN82727.1"/>
    </source>
</evidence>
<evidence type="ECO:0000256" key="4">
    <source>
        <dbReference type="ARBA" id="ARBA00044129"/>
    </source>
</evidence>
<dbReference type="HAMAP" id="MF_01363">
    <property type="entry name" value="Ribosomal_bL21"/>
    <property type="match status" value="1"/>
</dbReference>
<dbReference type="GO" id="GO:0003723">
    <property type="term" value="F:RNA binding"/>
    <property type="evidence" value="ECO:0007669"/>
    <property type="project" value="InterPro"/>
</dbReference>
<dbReference type="EMBL" id="GL449414">
    <property type="protein sequence ID" value="EFN82727.1"/>
    <property type="molecule type" value="Genomic_DNA"/>
</dbReference>